<protein>
    <submittedName>
        <fullName evidence="2">Uncharacterized protein</fullName>
    </submittedName>
</protein>
<feature type="compositionally biased region" description="Polar residues" evidence="1">
    <location>
        <begin position="248"/>
        <end position="261"/>
    </location>
</feature>
<name>A0A0C3F1A1_PILCF</name>
<evidence type="ECO:0000313" key="2">
    <source>
        <dbReference type="EMBL" id="KIM73701.1"/>
    </source>
</evidence>
<dbReference type="HOGENOM" id="CLU_827833_0_0_1"/>
<dbReference type="OrthoDB" id="2749610at2759"/>
<accession>A0A0C3F1A1</accession>
<dbReference type="EMBL" id="KN833076">
    <property type="protein sequence ID" value="KIM73701.1"/>
    <property type="molecule type" value="Genomic_DNA"/>
</dbReference>
<evidence type="ECO:0000313" key="3">
    <source>
        <dbReference type="Proteomes" id="UP000054166"/>
    </source>
</evidence>
<reference evidence="3" key="2">
    <citation type="submission" date="2015-01" db="EMBL/GenBank/DDBJ databases">
        <title>Evolutionary Origins and Diversification of the Mycorrhizal Mutualists.</title>
        <authorList>
            <consortium name="DOE Joint Genome Institute"/>
            <consortium name="Mycorrhizal Genomics Consortium"/>
            <person name="Kohler A."/>
            <person name="Kuo A."/>
            <person name="Nagy L.G."/>
            <person name="Floudas D."/>
            <person name="Copeland A."/>
            <person name="Barry K.W."/>
            <person name="Cichocki N."/>
            <person name="Veneault-Fourrey C."/>
            <person name="LaButti K."/>
            <person name="Lindquist E.A."/>
            <person name="Lipzen A."/>
            <person name="Lundell T."/>
            <person name="Morin E."/>
            <person name="Murat C."/>
            <person name="Riley R."/>
            <person name="Ohm R."/>
            <person name="Sun H."/>
            <person name="Tunlid A."/>
            <person name="Henrissat B."/>
            <person name="Grigoriev I.V."/>
            <person name="Hibbett D.S."/>
            <person name="Martin F."/>
        </authorList>
    </citation>
    <scope>NUCLEOTIDE SEQUENCE [LARGE SCALE GENOMIC DNA]</scope>
    <source>
        <strain evidence="3">F 1598</strain>
    </source>
</reference>
<feature type="non-terminal residue" evidence="2">
    <location>
        <position position="336"/>
    </location>
</feature>
<dbReference type="STRING" id="765440.A0A0C3F1A1"/>
<organism evidence="2 3">
    <name type="scientific">Piloderma croceum (strain F 1598)</name>
    <dbReference type="NCBI Taxonomy" id="765440"/>
    <lineage>
        <taxon>Eukaryota</taxon>
        <taxon>Fungi</taxon>
        <taxon>Dikarya</taxon>
        <taxon>Basidiomycota</taxon>
        <taxon>Agaricomycotina</taxon>
        <taxon>Agaricomycetes</taxon>
        <taxon>Agaricomycetidae</taxon>
        <taxon>Atheliales</taxon>
        <taxon>Atheliaceae</taxon>
        <taxon>Piloderma</taxon>
    </lineage>
</organism>
<reference evidence="2 3" key="1">
    <citation type="submission" date="2014-04" db="EMBL/GenBank/DDBJ databases">
        <authorList>
            <consortium name="DOE Joint Genome Institute"/>
            <person name="Kuo A."/>
            <person name="Tarkka M."/>
            <person name="Buscot F."/>
            <person name="Kohler A."/>
            <person name="Nagy L.G."/>
            <person name="Floudas D."/>
            <person name="Copeland A."/>
            <person name="Barry K.W."/>
            <person name="Cichocki N."/>
            <person name="Veneault-Fourrey C."/>
            <person name="LaButti K."/>
            <person name="Lindquist E.A."/>
            <person name="Lipzen A."/>
            <person name="Lundell T."/>
            <person name="Morin E."/>
            <person name="Murat C."/>
            <person name="Sun H."/>
            <person name="Tunlid A."/>
            <person name="Henrissat B."/>
            <person name="Grigoriev I.V."/>
            <person name="Hibbett D.S."/>
            <person name="Martin F."/>
            <person name="Nordberg H.P."/>
            <person name="Cantor M.N."/>
            <person name="Hua S.X."/>
        </authorList>
    </citation>
    <scope>NUCLEOTIDE SEQUENCE [LARGE SCALE GENOMIC DNA]</scope>
    <source>
        <strain evidence="2 3">F 1598</strain>
    </source>
</reference>
<feature type="compositionally biased region" description="Pro residues" evidence="1">
    <location>
        <begin position="324"/>
        <end position="336"/>
    </location>
</feature>
<sequence length="336" mass="37189">MFDDASVPIEIDEDLSEEDKQMKTEVMKKVNLSKGVPKMSVWSTFLKQLVQPTGGVPKKRNIAQYYMVHTDYKAKVDTEFDRQVEEEDIPPSEHLKIRSYIAKKFFLQEDEEMKERLEKENDLTHKKTVAAYEAALKGLPPIDPDGQDEALEELEELVQPLLDGFKAYTGVRFVLTGGRPPRQESSKYTVVVMQSKKPGHDVETWRDWGKDTFKKNILSYFTKYLQATYAAPTPSAAITNDKLAPTNAIPSQPSTLPSASASVSPLRLIPSSSSSGSIPRTKPTATPTSRAVSSAASATSSSKDLTRSSSLEILFSSDPTSPAITPPPCPKPHLVR</sequence>
<gene>
    <name evidence="2" type="ORF">PILCRDRAFT_15054</name>
</gene>
<proteinExistence type="predicted"/>
<keyword evidence="3" id="KW-1185">Reference proteome</keyword>
<dbReference type="AlphaFoldDB" id="A0A0C3F1A1"/>
<dbReference type="InParanoid" id="A0A0C3F1A1"/>
<dbReference type="Proteomes" id="UP000054166">
    <property type="component" value="Unassembled WGS sequence"/>
</dbReference>
<feature type="compositionally biased region" description="Low complexity" evidence="1">
    <location>
        <begin position="262"/>
        <end position="311"/>
    </location>
</feature>
<feature type="region of interest" description="Disordered" evidence="1">
    <location>
        <begin position="248"/>
        <end position="336"/>
    </location>
</feature>
<evidence type="ECO:0000256" key="1">
    <source>
        <dbReference type="SAM" id="MobiDB-lite"/>
    </source>
</evidence>